<dbReference type="InterPro" id="IPR043312">
    <property type="entry name" value="AtBBR-like"/>
</dbReference>
<keyword evidence="1" id="KW-0863">Zinc-finger</keyword>
<protein>
    <recommendedName>
        <fullName evidence="3">RING-type domain-containing protein</fullName>
    </recommendedName>
</protein>
<dbReference type="PROSITE" id="PS50089">
    <property type="entry name" value="ZF_RING_2"/>
    <property type="match status" value="1"/>
</dbReference>
<feature type="domain" description="RING-type" evidence="3">
    <location>
        <begin position="260"/>
        <end position="301"/>
    </location>
</feature>
<dbReference type="InterPro" id="IPR013083">
    <property type="entry name" value="Znf_RING/FYVE/PHD"/>
</dbReference>
<gene>
    <name evidence="4" type="ORF">VitviT2T_016034</name>
</gene>
<dbReference type="Proteomes" id="UP001227230">
    <property type="component" value="Chromosome 10"/>
</dbReference>
<dbReference type="PANTHER" id="PTHR47530:SF4">
    <property type="entry name" value="E3 UBIQUITIN LIGASE BIG BROTHER-RELATED"/>
    <property type="match status" value="1"/>
</dbReference>
<dbReference type="SUPFAM" id="SSF57850">
    <property type="entry name" value="RING/U-box"/>
    <property type="match status" value="1"/>
</dbReference>
<evidence type="ECO:0000259" key="3">
    <source>
        <dbReference type="PROSITE" id="PS50089"/>
    </source>
</evidence>
<evidence type="ECO:0000313" key="5">
    <source>
        <dbReference type="Proteomes" id="UP001227230"/>
    </source>
</evidence>
<dbReference type="EMBL" id="CP126657">
    <property type="protein sequence ID" value="WJZ97429.1"/>
    <property type="molecule type" value="Genomic_DNA"/>
</dbReference>
<keyword evidence="1" id="KW-0479">Metal-binding</keyword>
<proteinExistence type="predicted"/>
<feature type="region of interest" description="Disordered" evidence="2">
    <location>
        <begin position="102"/>
        <end position="134"/>
    </location>
</feature>
<feature type="compositionally biased region" description="Polar residues" evidence="2">
    <location>
        <begin position="1"/>
        <end position="12"/>
    </location>
</feature>
<dbReference type="InterPro" id="IPR001841">
    <property type="entry name" value="Znf_RING"/>
</dbReference>
<organism evidence="4 5">
    <name type="scientific">Vitis vinifera</name>
    <name type="common">Grape</name>
    <dbReference type="NCBI Taxonomy" id="29760"/>
    <lineage>
        <taxon>Eukaryota</taxon>
        <taxon>Viridiplantae</taxon>
        <taxon>Streptophyta</taxon>
        <taxon>Embryophyta</taxon>
        <taxon>Tracheophyta</taxon>
        <taxon>Spermatophyta</taxon>
        <taxon>Magnoliopsida</taxon>
        <taxon>eudicotyledons</taxon>
        <taxon>Gunneridae</taxon>
        <taxon>Pentapetalae</taxon>
        <taxon>rosids</taxon>
        <taxon>Vitales</taxon>
        <taxon>Vitaceae</taxon>
        <taxon>Viteae</taxon>
        <taxon>Vitis</taxon>
    </lineage>
</organism>
<dbReference type="Gene3D" id="3.30.40.10">
    <property type="entry name" value="Zinc/RING finger domain, C3HC4 (zinc finger)"/>
    <property type="match status" value="1"/>
</dbReference>
<keyword evidence="5" id="KW-1185">Reference proteome</keyword>
<feature type="region of interest" description="Disordered" evidence="2">
    <location>
        <begin position="1"/>
        <end position="61"/>
    </location>
</feature>
<evidence type="ECO:0000256" key="2">
    <source>
        <dbReference type="SAM" id="MobiDB-lite"/>
    </source>
</evidence>
<accession>A0ABY9CPI8</accession>
<dbReference type="PANTHER" id="PTHR47530">
    <property type="entry name" value="E3 UBIQUITIN LIGASE BIG BROTHER-RELATED"/>
    <property type="match status" value="1"/>
</dbReference>
<evidence type="ECO:0000256" key="1">
    <source>
        <dbReference type="PROSITE-ProRule" id="PRU00175"/>
    </source>
</evidence>
<dbReference type="Pfam" id="PF13639">
    <property type="entry name" value="zf-RING_2"/>
    <property type="match status" value="1"/>
</dbReference>
<dbReference type="SMART" id="SM00184">
    <property type="entry name" value="RING"/>
    <property type="match status" value="1"/>
</dbReference>
<feature type="compositionally biased region" description="Polar residues" evidence="2">
    <location>
        <begin position="41"/>
        <end position="61"/>
    </location>
</feature>
<sequence>MENNNITTTNSKLDSDEPKSVATATAAEEQNPNSPAAEDPNPNSNQAPPRQSSRTPFTNLSQVDADLALARTLQEQERAYMMLRINGEGSDYGSWEAGSYFNEEEFDDPNDGTDVDDGVDDEDEDEGEYDGTDEDAFDVHAQADDGEDDNPTIEFDPAVFSSDEAYARALQHIEEQEMAARLLALAGIHDHGVEDTEDHGGNSQDTWEEVDPDELSYEELLALGEVIGTESRGLSSDTIASLPSVTYKAQSNQEGSNDSCVICRLDYEDGETLTVLSCKHSYHSECINNWLQINKVCPICSTEVSSSR</sequence>
<evidence type="ECO:0000313" key="4">
    <source>
        <dbReference type="EMBL" id="WJZ97429.1"/>
    </source>
</evidence>
<keyword evidence="1" id="KW-0862">Zinc</keyword>
<reference evidence="4 5" key="1">
    <citation type="journal article" date="2023" name="Hortic Res">
        <title>The complete reference genome for grapevine (Vitis vinifera L.) genetics and breeding.</title>
        <authorList>
            <person name="Shi X."/>
            <person name="Cao S."/>
            <person name="Wang X."/>
            <person name="Huang S."/>
            <person name="Wang Y."/>
            <person name="Liu Z."/>
            <person name="Liu W."/>
            <person name="Leng X."/>
            <person name="Peng Y."/>
            <person name="Wang N."/>
            <person name="Wang Y."/>
            <person name="Ma Z."/>
            <person name="Xu X."/>
            <person name="Zhang F."/>
            <person name="Xue H."/>
            <person name="Zhong H."/>
            <person name="Wang Y."/>
            <person name="Zhang K."/>
            <person name="Velt A."/>
            <person name="Avia K."/>
            <person name="Holtgrawe D."/>
            <person name="Grimplet J."/>
            <person name="Matus J.T."/>
            <person name="Ware D."/>
            <person name="Wu X."/>
            <person name="Wang H."/>
            <person name="Liu C."/>
            <person name="Fang Y."/>
            <person name="Rustenholz C."/>
            <person name="Cheng Z."/>
            <person name="Xiao H."/>
            <person name="Zhou Y."/>
        </authorList>
    </citation>
    <scope>NUCLEOTIDE SEQUENCE [LARGE SCALE GENOMIC DNA]</scope>
    <source>
        <strain evidence="5">cv. Pinot noir / PN40024</strain>
        <tissue evidence="4">Leaf</tissue>
    </source>
</reference>
<name>A0ABY9CPI8_VITVI</name>